<feature type="domain" description="Arc-like DNA binding" evidence="1">
    <location>
        <begin position="3"/>
        <end position="39"/>
    </location>
</feature>
<name>A0A5N1IH55_LACJE</name>
<dbReference type="InterPro" id="IPR013321">
    <property type="entry name" value="Arc_rbn_hlx_hlx"/>
</dbReference>
<dbReference type="AlphaFoldDB" id="A0A5N1IH55"/>
<dbReference type="Proteomes" id="UP000327236">
    <property type="component" value="Unassembled WGS sequence"/>
</dbReference>
<dbReference type="Gene3D" id="1.10.1220.10">
    <property type="entry name" value="Met repressor-like"/>
    <property type="match status" value="1"/>
</dbReference>
<dbReference type="GO" id="GO:0003677">
    <property type="term" value="F:DNA binding"/>
    <property type="evidence" value="ECO:0007669"/>
    <property type="project" value="UniProtKB-KW"/>
</dbReference>
<evidence type="ECO:0000313" key="3">
    <source>
        <dbReference type="Proteomes" id="UP000327236"/>
    </source>
</evidence>
<dbReference type="SUPFAM" id="SSF47598">
    <property type="entry name" value="Ribbon-helix-helix"/>
    <property type="match status" value="1"/>
</dbReference>
<proteinExistence type="predicted"/>
<protein>
    <submittedName>
        <fullName evidence="2">Arc family DNA-binding protein</fullName>
    </submittedName>
</protein>
<dbReference type="GO" id="GO:0006355">
    <property type="term" value="P:regulation of DNA-templated transcription"/>
    <property type="evidence" value="ECO:0007669"/>
    <property type="project" value="InterPro"/>
</dbReference>
<dbReference type="EMBL" id="VYWW01000001">
    <property type="protein sequence ID" value="KAA9324456.1"/>
    <property type="molecule type" value="Genomic_DNA"/>
</dbReference>
<dbReference type="Pfam" id="PF03869">
    <property type="entry name" value="Arc"/>
    <property type="match status" value="1"/>
</dbReference>
<comment type="caution">
    <text evidence="2">The sequence shown here is derived from an EMBL/GenBank/DDBJ whole genome shotgun (WGS) entry which is preliminary data.</text>
</comment>
<accession>A0A5N1IH55</accession>
<sequence>MPSKLPMFGLRIKPELLKKIKYIAAYNGRSANKEIEQLVIKHVDNFEKTNGKINID</sequence>
<keyword evidence="2" id="KW-0238">DNA-binding</keyword>
<reference evidence="2 3" key="1">
    <citation type="submission" date="2019-09" db="EMBL/GenBank/DDBJ databases">
        <title>Draft genome sequence assemblies of isolates from the urinary tract.</title>
        <authorList>
            <person name="Mores C.R."/>
            <person name="Putonti C."/>
            <person name="Wolfe A.J."/>
        </authorList>
    </citation>
    <scope>NUCLEOTIDE SEQUENCE [LARGE SCALE GENOMIC DNA]</scope>
    <source>
        <strain evidence="2 3">UMB246</strain>
    </source>
</reference>
<dbReference type="RefSeq" id="WP_021350807.1">
    <property type="nucleotide sequence ID" value="NZ_CATOVC010000001.1"/>
</dbReference>
<dbReference type="OrthoDB" id="9812601at2"/>
<dbReference type="InterPro" id="IPR010985">
    <property type="entry name" value="Ribbon_hlx_hlx"/>
</dbReference>
<evidence type="ECO:0000259" key="1">
    <source>
        <dbReference type="Pfam" id="PF03869"/>
    </source>
</evidence>
<dbReference type="InterPro" id="IPR005569">
    <property type="entry name" value="Arc_DNA-bd_dom"/>
</dbReference>
<gene>
    <name evidence="2" type="ORF">F6H94_00380</name>
</gene>
<evidence type="ECO:0000313" key="2">
    <source>
        <dbReference type="EMBL" id="KAA9324456.1"/>
    </source>
</evidence>
<organism evidence="2 3">
    <name type="scientific">Lactobacillus jensenii</name>
    <dbReference type="NCBI Taxonomy" id="109790"/>
    <lineage>
        <taxon>Bacteria</taxon>
        <taxon>Bacillati</taxon>
        <taxon>Bacillota</taxon>
        <taxon>Bacilli</taxon>
        <taxon>Lactobacillales</taxon>
        <taxon>Lactobacillaceae</taxon>
        <taxon>Lactobacillus</taxon>
    </lineage>
</organism>